<evidence type="ECO:0000256" key="2">
    <source>
        <dbReference type="ARBA" id="ARBA00005554"/>
    </source>
</evidence>
<evidence type="ECO:0000256" key="7">
    <source>
        <dbReference type="SAM" id="SignalP"/>
    </source>
</evidence>
<dbReference type="InterPro" id="IPR026250">
    <property type="entry name" value="ITPRIP-like"/>
</dbReference>
<feature type="domain" description="Mab-21-like HhH/H2TH-like" evidence="8">
    <location>
        <begin position="362"/>
        <end position="417"/>
    </location>
</feature>
<dbReference type="Gene3D" id="1.10.1410.40">
    <property type="match status" value="1"/>
</dbReference>
<evidence type="ECO:0000256" key="3">
    <source>
        <dbReference type="ARBA" id="ARBA00022692"/>
    </source>
</evidence>
<reference evidence="9" key="1">
    <citation type="submission" date="2025-08" db="UniProtKB">
        <authorList>
            <consortium name="Ensembl"/>
        </authorList>
    </citation>
    <scope>IDENTIFICATION</scope>
</reference>
<organism evidence="9 10">
    <name type="scientific">Calidris pygmaea</name>
    <name type="common">Spoon-billed sandpiper</name>
    <dbReference type="NCBI Taxonomy" id="425635"/>
    <lineage>
        <taxon>Eukaryota</taxon>
        <taxon>Metazoa</taxon>
        <taxon>Chordata</taxon>
        <taxon>Craniata</taxon>
        <taxon>Vertebrata</taxon>
        <taxon>Euteleostomi</taxon>
        <taxon>Archelosauria</taxon>
        <taxon>Archosauria</taxon>
        <taxon>Dinosauria</taxon>
        <taxon>Saurischia</taxon>
        <taxon>Theropoda</taxon>
        <taxon>Coelurosauria</taxon>
        <taxon>Aves</taxon>
        <taxon>Neognathae</taxon>
        <taxon>Neoaves</taxon>
        <taxon>Charadriiformes</taxon>
        <taxon>Scolopacidae</taxon>
        <taxon>Calidris</taxon>
    </lineage>
</organism>
<name>A0A8C3KAV7_9CHAR</name>
<keyword evidence="4 7" id="KW-0732">Signal</keyword>
<protein>
    <recommendedName>
        <fullName evidence="8">Mab-21-like HhH/H2TH-like domain-containing protein</fullName>
    </recommendedName>
</protein>
<proteinExistence type="inferred from homology"/>
<dbReference type="SMART" id="SM01265">
    <property type="entry name" value="Mab-21"/>
    <property type="match status" value="1"/>
</dbReference>
<dbReference type="Ensembl" id="ENSCPGT00000022882.1">
    <property type="protein sequence ID" value="ENSCPGP00000020890.1"/>
    <property type="gene ID" value="ENSCPGG00000014593.1"/>
</dbReference>
<reference evidence="9" key="2">
    <citation type="submission" date="2025-09" db="UniProtKB">
        <authorList>
            <consortium name="Ensembl"/>
        </authorList>
    </citation>
    <scope>IDENTIFICATION</scope>
</reference>
<accession>A0A8C3KAV7</accession>
<dbReference type="PRINTS" id="PR02107">
    <property type="entry name" value="INOS145TPRIP"/>
</dbReference>
<keyword evidence="5" id="KW-1133">Transmembrane helix</keyword>
<dbReference type="AlphaFoldDB" id="A0A8C3KAV7"/>
<evidence type="ECO:0000313" key="10">
    <source>
        <dbReference type="Proteomes" id="UP000694419"/>
    </source>
</evidence>
<keyword evidence="10" id="KW-1185">Reference proteome</keyword>
<comment type="subcellular location">
    <subcellularLocation>
        <location evidence="1">Membrane</location>
        <topology evidence="1">Single-pass type I membrane protein</topology>
    </subcellularLocation>
</comment>
<evidence type="ECO:0000313" key="9">
    <source>
        <dbReference type="Ensembl" id="ENSCPGP00000020890.1"/>
    </source>
</evidence>
<keyword evidence="6" id="KW-0472">Membrane</keyword>
<dbReference type="InterPro" id="IPR046906">
    <property type="entry name" value="Mab-21_HhH/H2TH-like"/>
</dbReference>
<feature type="chain" id="PRO_5034983746" description="Mab-21-like HhH/H2TH-like domain-containing protein" evidence="7">
    <location>
        <begin position="19"/>
        <end position="472"/>
    </location>
</feature>
<dbReference type="Pfam" id="PF20266">
    <property type="entry name" value="Mab-21_C"/>
    <property type="match status" value="1"/>
</dbReference>
<dbReference type="Proteomes" id="UP000694419">
    <property type="component" value="Unplaced"/>
</dbReference>
<evidence type="ECO:0000256" key="5">
    <source>
        <dbReference type="ARBA" id="ARBA00022989"/>
    </source>
</evidence>
<dbReference type="PANTHER" id="PTHR10656:SF40">
    <property type="entry name" value="INOSITOL 1,4,5-TRISPHOSPHATE RECEPTOR-INTERACTING PROTEIN-LIKE 1"/>
    <property type="match status" value="1"/>
</dbReference>
<keyword evidence="3" id="KW-0812">Transmembrane</keyword>
<evidence type="ECO:0000256" key="4">
    <source>
        <dbReference type="ARBA" id="ARBA00022729"/>
    </source>
</evidence>
<evidence type="ECO:0000256" key="6">
    <source>
        <dbReference type="ARBA" id="ARBA00023136"/>
    </source>
</evidence>
<evidence type="ECO:0000259" key="8">
    <source>
        <dbReference type="Pfam" id="PF20266"/>
    </source>
</evidence>
<comment type="similarity">
    <text evidence="2">Belongs to the ITPRIP family.</text>
</comment>
<sequence>TAMDYFPCFLFLIPFLHFFQILPMVGDELDEATREHMRLRAEETTQLPLLQVRSLEQKSQEQSSFVQGALLFASLQHCTKGKEKESKGQESDDKGHLIMTIAKDIRWATKSVAYKRRVAEELVSDLLGVFQARLANSFFPVLEPAIGVGSVFEGWSPRGRGVVYCLLVPLKPPRGHTFHLELGSVKGMPAKSHVRVQLDCTCRRDQHVENMLCFVHQPKEALRRNQDSSLISNLCTGFYLDAQKIARWFQTMVSSAWAGMPQWHHYSMKVLPSHRSCKLLLTTASRRSLFVKVIFGVQQGDSDIFLSSQATETIFTLGTTWAESYAVAEAKFFRHITMQAPQDTFHLKCLQLCAGILVGTGFSTYTLKTIVMHLLNTLPPESWGRTEFLLRLQDIMWYLRGSLEEKRLDHFFFANENVPEDIVLPPAFQAAEPLNLFQCLVQDPPHCTTALPCCCSNVNICSLHPNKFTVFS</sequence>
<evidence type="ECO:0000256" key="1">
    <source>
        <dbReference type="ARBA" id="ARBA00004479"/>
    </source>
</evidence>
<feature type="signal peptide" evidence="7">
    <location>
        <begin position="1"/>
        <end position="18"/>
    </location>
</feature>
<dbReference type="InterPro" id="IPR024810">
    <property type="entry name" value="MAB21L/cGLR"/>
</dbReference>
<dbReference type="PANTHER" id="PTHR10656">
    <property type="entry name" value="CELL FATE DETERMINING PROTEIN MAB21-RELATED"/>
    <property type="match status" value="1"/>
</dbReference>
<dbReference type="GO" id="GO:0016020">
    <property type="term" value="C:membrane"/>
    <property type="evidence" value="ECO:0007669"/>
    <property type="project" value="UniProtKB-SubCell"/>
</dbReference>